<dbReference type="EMBL" id="CAJJDO010000040">
    <property type="protein sequence ID" value="CAD8163840.1"/>
    <property type="molecule type" value="Genomic_DNA"/>
</dbReference>
<sequence>MQSQHTYEAIIKHYEQPIDIATIMCPEEYSSIIFQLCEVRNGKMVGYRDIQQIRLIYIQIPFG</sequence>
<keyword evidence="2" id="KW-1185">Reference proteome</keyword>
<protein>
    <submittedName>
        <fullName evidence="1">Uncharacterized protein</fullName>
    </submittedName>
</protein>
<comment type="caution">
    <text evidence="1">The sequence shown here is derived from an EMBL/GenBank/DDBJ whole genome shotgun (WGS) entry which is preliminary data.</text>
</comment>
<evidence type="ECO:0000313" key="1">
    <source>
        <dbReference type="EMBL" id="CAD8163840.1"/>
    </source>
</evidence>
<gene>
    <name evidence="1" type="ORF">PPENT_87.1.T0400090</name>
</gene>
<dbReference type="AlphaFoldDB" id="A0A8S1UG76"/>
<reference evidence="1" key="1">
    <citation type="submission" date="2021-01" db="EMBL/GenBank/DDBJ databases">
        <authorList>
            <consortium name="Genoscope - CEA"/>
            <person name="William W."/>
        </authorList>
    </citation>
    <scope>NUCLEOTIDE SEQUENCE</scope>
</reference>
<evidence type="ECO:0000313" key="2">
    <source>
        <dbReference type="Proteomes" id="UP000689195"/>
    </source>
</evidence>
<dbReference type="Proteomes" id="UP000689195">
    <property type="component" value="Unassembled WGS sequence"/>
</dbReference>
<proteinExistence type="predicted"/>
<name>A0A8S1UG76_9CILI</name>
<accession>A0A8S1UG76</accession>
<organism evidence="1 2">
    <name type="scientific">Paramecium pentaurelia</name>
    <dbReference type="NCBI Taxonomy" id="43138"/>
    <lineage>
        <taxon>Eukaryota</taxon>
        <taxon>Sar</taxon>
        <taxon>Alveolata</taxon>
        <taxon>Ciliophora</taxon>
        <taxon>Intramacronucleata</taxon>
        <taxon>Oligohymenophorea</taxon>
        <taxon>Peniculida</taxon>
        <taxon>Parameciidae</taxon>
        <taxon>Paramecium</taxon>
    </lineage>
</organism>